<dbReference type="EMBL" id="KE647132">
    <property type="protein sequence ID" value="EQB61510.1"/>
    <property type="molecule type" value="Genomic_DNA"/>
</dbReference>
<sequence>MNSSNNINAFVFYTLTFMFTIWRRNKSTITHNKFKKQIRCLGSFFIFVTIFSSVLYNSIIYYLNDKIDINKYDFELGGFYKKEYFIDFYNFKLDLVEMLNISYMISKIFRMSAVFLLIGLVSPSIYSFNKENLNMSFSRIYSILRIPLLLFIYYKLKTLDYTKLIFFESFILGAEIYICLVFILMLKTKNKILNNNNNMDTLTLLGVVLFLFSFLNYTINSLALPFTYTTEIYDFKNSLVFALKLIIDIIVVCMFCPLKEQIVNENEVAKEYTIEVGNEMRQMVLYH</sequence>
<name>T0MKL5_9MICR</name>
<keyword evidence="1" id="KW-0812">Transmembrane</keyword>
<feature type="transmembrane region" description="Helical" evidence="1">
    <location>
        <begin position="198"/>
        <end position="219"/>
    </location>
</feature>
<proteinExistence type="predicted"/>
<evidence type="ECO:0000313" key="3">
    <source>
        <dbReference type="Proteomes" id="UP000053780"/>
    </source>
</evidence>
<feature type="transmembrane region" description="Helical" evidence="1">
    <location>
        <begin position="140"/>
        <end position="156"/>
    </location>
</feature>
<protein>
    <submittedName>
        <fullName evidence="2">Uncharacterized protein</fullName>
    </submittedName>
</protein>
<feature type="transmembrane region" description="Helical" evidence="1">
    <location>
        <begin position="162"/>
        <end position="186"/>
    </location>
</feature>
<dbReference type="AlphaFoldDB" id="T0MKL5"/>
<gene>
    <name evidence="2" type="ORF">NAPIS_ORF00914</name>
</gene>
<keyword evidence="1" id="KW-1133">Transmembrane helix</keyword>
<evidence type="ECO:0000256" key="1">
    <source>
        <dbReference type="SAM" id="Phobius"/>
    </source>
</evidence>
<feature type="transmembrane region" description="Helical" evidence="1">
    <location>
        <begin position="6"/>
        <end position="22"/>
    </location>
</feature>
<dbReference type="HOGENOM" id="CLU_787769_0_0_1"/>
<reference evidence="2 3" key="1">
    <citation type="journal article" date="2013" name="BMC Genomics">
        <title>Genome sequencing and comparative genomics of honey bee microsporidia, Nosema apis reveal novel insights into host-parasite interactions.</title>
        <authorList>
            <person name="Chen Yp."/>
            <person name="Pettis J.S."/>
            <person name="Zhao Y."/>
            <person name="Liu X."/>
            <person name="Tallon L.J."/>
            <person name="Sadzewicz L.D."/>
            <person name="Li R."/>
            <person name="Zheng H."/>
            <person name="Huang S."/>
            <person name="Zhang X."/>
            <person name="Hamilton M.C."/>
            <person name="Pernal S.F."/>
            <person name="Melathopoulos A.P."/>
            <person name="Yan X."/>
            <person name="Evans J.D."/>
        </authorList>
    </citation>
    <scope>NUCLEOTIDE SEQUENCE [LARGE SCALE GENOMIC DNA]</scope>
    <source>
        <strain evidence="2 3">BRL 01</strain>
    </source>
</reference>
<feature type="transmembrane region" description="Helical" evidence="1">
    <location>
        <begin position="108"/>
        <end position="128"/>
    </location>
</feature>
<evidence type="ECO:0000313" key="2">
    <source>
        <dbReference type="EMBL" id="EQB61510.1"/>
    </source>
</evidence>
<feature type="transmembrane region" description="Helical" evidence="1">
    <location>
        <begin position="239"/>
        <end position="258"/>
    </location>
</feature>
<dbReference type="VEuPathDB" id="MicrosporidiaDB:NAPIS_ORF00914"/>
<organism evidence="2 3">
    <name type="scientific">Vairimorpha apis BRL 01</name>
    <dbReference type="NCBI Taxonomy" id="1037528"/>
    <lineage>
        <taxon>Eukaryota</taxon>
        <taxon>Fungi</taxon>
        <taxon>Fungi incertae sedis</taxon>
        <taxon>Microsporidia</taxon>
        <taxon>Nosematidae</taxon>
        <taxon>Vairimorpha</taxon>
    </lineage>
</organism>
<dbReference type="Proteomes" id="UP000053780">
    <property type="component" value="Unassembled WGS sequence"/>
</dbReference>
<dbReference type="OrthoDB" id="2189914at2759"/>
<keyword evidence="1" id="KW-0472">Membrane</keyword>
<feature type="transmembrane region" description="Helical" evidence="1">
    <location>
        <begin position="43"/>
        <end position="63"/>
    </location>
</feature>
<accession>T0MKL5</accession>
<keyword evidence="3" id="KW-1185">Reference proteome</keyword>